<dbReference type="PANTHER" id="PTHR43245">
    <property type="entry name" value="BIFUNCTIONAL POLYMYXIN RESISTANCE PROTEIN ARNA"/>
    <property type="match status" value="1"/>
</dbReference>
<dbReference type="PANTHER" id="PTHR43245:SF51">
    <property type="entry name" value="SHORT CHAIN DEHYDROGENASE_REDUCTASE FAMILY 42E, MEMBER 2"/>
    <property type="match status" value="1"/>
</dbReference>
<reference evidence="5" key="1">
    <citation type="journal article" date="2011" name="Genome Res.">
        <title>Deep small RNA sequencing from the nematode Ascaris reveals conservation, functional diversification, and novel developmental profiles.</title>
        <authorList>
            <person name="Wang J."/>
            <person name="Czech B."/>
            <person name="Crunk A."/>
            <person name="Wallace A."/>
            <person name="Mitreva M."/>
            <person name="Hannon G.J."/>
            <person name="Davis R.E."/>
        </authorList>
    </citation>
    <scope>NUCLEOTIDE SEQUENCE</scope>
</reference>
<dbReference type="EMBL" id="JI174241">
    <property type="protein sequence ID" value="ADY46632.1"/>
    <property type="molecule type" value="mRNA"/>
</dbReference>
<dbReference type="Gene3D" id="3.40.50.720">
    <property type="entry name" value="NAD(P)-binding Rossmann-like Domain"/>
    <property type="match status" value="1"/>
</dbReference>
<comment type="similarity">
    <text evidence="1 3">Belongs to the 3-beta-HSD family.</text>
</comment>
<keyword evidence="5" id="KW-0413">Isomerase</keyword>
<protein>
    <submittedName>
        <fullName evidence="5">3 beta-hydroxysteroid dehydrogenase/Delta 5--&gt;4-isomerase</fullName>
    </submittedName>
</protein>
<proteinExistence type="evidence at transcript level"/>
<dbReference type="Pfam" id="PF01073">
    <property type="entry name" value="3Beta_HSD"/>
    <property type="match status" value="1"/>
</dbReference>
<dbReference type="InterPro" id="IPR002225">
    <property type="entry name" value="3Beta_OHSteriod_DH/Estase"/>
</dbReference>
<evidence type="ECO:0000259" key="4">
    <source>
        <dbReference type="Pfam" id="PF01073"/>
    </source>
</evidence>
<dbReference type="SUPFAM" id="SSF51735">
    <property type="entry name" value="NAD(P)-binding Rossmann-fold domains"/>
    <property type="match status" value="1"/>
</dbReference>
<dbReference type="AlphaFoldDB" id="F1L928"/>
<evidence type="ECO:0000256" key="3">
    <source>
        <dbReference type="RuleBase" id="RU004475"/>
    </source>
</evidence>
<accession>F1L928</accession>
<dbReference type="GO" id="GO:0016853">
    <property type="term" value="F:isomerase activity"/>
    <property type="evidence" value="ECO:0007669"/>
    <property type="project" value="UniProtKB-KW"/>
</dbReference>
<dbReference type="GO" id="GO:0016616">
    <property type="term" value="F:oxidoreductase activity, acting on the CH-OH group of donors, NAD or NADP as acceptor"/>
    <property type="evidence" value="ECO:0007669"/>
    <property type="project" value="InterPro"/>
</dbReference>
<sequence length="392" mass="44407">MSLEVVAITGSSGFLAQHLIAYLQNNATDMIKEIRAIDRKPFKKFLGYPLKIPIRHYEFDICNKLELEYALSSCTTIFHCAAKPFEFVYSEENPIDQYWHDNVNATETLVDTMQSFHIPRLIFLGDAYSMLASGDNYGLSEYMHESMPNNFMLGIYGESKARAEFVIRKATQTGSINAMILRPTFIFGEGETHLVSMAEKVCSKNGGIPVIDGDDRGNHQFIYAGNMAAIMEKSMRCLKRDAAYYNGEIIFCTDQTICTPFKNFIKPYMEAIGFEACNSVSYLRSWLSAVYNSALAKIGSKQCFGHLTLNAHRFLNGWTVGFSNRKLRLLLDFVPPFEQDEAMKQSIEWFKTNEAAKRTQTSTATTVKRPKMFARTSTTKATTPKMARKLGY</sequence>
<dbReference type="InterPro" id="IPR050177">
    <property type="entry name" value="Lipid_A_modif_metabolic_enz"/>
</dbReference>
<organism evidence="5">
    <name type="scientific">Ascaris suum</name>
    <name type="common">Pig roundworm</name>
    <name type="synonym">Ascaris lumbricoides</name>
    <dbReference type="NCBI Taxonomy" id="6253"/>
    <lineage>
        <taxon>Eukaryota</taxon>
        <taxon>Metazoa</taxon>
        <taxon>Ecdysozoa</taxon>
        <taxon>Nematoda</taxon>
        <taxon>Chromadorea</taxon>
        <taxon>Rhabditida</taxon>
        <taxon>Spirurina</taxon>
        <taxon>Ascaridomorpha</taxon>
        <taxon>Ascaridoidea</taxon>
        <taxon>Ascarididae</taxon>
        <taxon>Ascaris</taxon>
    </lineage>
</organism>
<name>F1L928_ASCSU</name>
<dbReference type="InterPro" id="IPR036291">
    <property type="entry name" value="NAD(P)-bd_dom_sf"/>
</dbReference>
<evidence type="ECO:0000256" key="2">
    <source>
        <dbReference type="ARBA" id="ARBA00023002"/>
    </source>
</evidence>
<evidence type="ECO:0000256" key="1">
    <source>
        <dbReference type="ARBA" id="ARBA00009219"/>
    </source>
</evidence>
<keyword evidence="2 3" id="KW-0560">Oxidoreductase</keyword>
<feature type="domain" description="3-beta hydroxysteroid dehydrogenase/isomerase" evidence="4">
    <location>
        <begin position="7"/>
        <end position="279"/>
    </location>
</feature>
<evidence type="ECO:0000313" key="5">
    <source>
        <dbReference type="EMBL" id="ADY46632.1"/>
    </source>
</evidence>
<dbReference type="GO" id="GO:0006694">
    <property type="term" value="P:steroid biosynthetic process"/>
    <property type="evidence" value="ECO:0007669"/>
    <property type="project" value="InterPro"/>
</dbReference>